<reference evidence="9" key="7">
    <citation type="journal article" date="2005" name="Science">
        <title>The Transcriptional Landscape of the Mammalian Genome.</title>
        <authorList>
            <consortium name="The FANTOM Consortium"/>
            <consortium name="Riken Genome Exploration Research Group and Genome Science Group (Genome Network Project Core Group)"/>
        </authorList>
    </citation>
    <scope>NUCLEOTIDE SEQUENCE</scope>
    <source>
        <strain evidence="9">C57BL/6J</strain>
    </source>
</reference>
<evidence type="ECO:0000256" key="4">
    <source>
        <dbReference type="ARBA" id="ARBA00022776"/>
    </source>
</evidence>
<dbReference type="AlphaFoldDB" id="Q3ULR5"/>
<dbReference type="InterPro" id="IPR037679">
    <property type="entry name" value="Apc5"/>
</dbReference>
<dbReference type="EMBL" id="AK145354">
    <property type="protein sequence ID" value="BAE26383.1"/>
    <property type="molecule type" value="mRNA"/>
</dbReference>
<evidence type="ECO:0000256" key="5">
    <source>
        <dbReference type="ARBA" id="ARBA00022786"/>
    </source>
</evidence>
<reference evidence="9" key="8">
    <citation type="journal article" date="2005" name="Science">
        <title>Antisense Transcription in the Mammalian Transcriptome.</title>
        <authorList>
            <consortium name="RIKEN Genome Exploration Research Group and Genome Science Group (Genome Network Project Core Group) and the FANTOM Consortium"/>
        </authorList>
    </citation>
    <scope>NUCLEOTIDE SEQUENCE</scope>
    <source>
        <strain evidence="9">C57BL/6J</strain>
    </source>
</reference>
<dbReference type="GO" id="GO:0005680">
    <property type="term" value="C:anaphase-promoting complex"/>
    <property type="evidence" value="ECO:0007669"/>
    <property type="project" value="InterPro"/>
</dbReference>
<keyword evidence="7" id="KW-0812">Transmembrane</keyword>
<evidence type="ECO:0000256" key="3">
    <source>
        <dbReference type="ARBA" id="ARBA00022618"/>
    </source>
</evidence>
<reference evidence="9" key="2">
    <citation type="journal article" date="2000" name="Genome Res.">
        <title>Normalization and subtraction of cap-trapper-selected cDNAs to prepare full-length cDNA libraries for rapid discovery of new genes.</title>
        <authorList>
            <person name="Carninci P."/>
            <person name="Shibata Y."/>
            <person name="Hayatsu N."/>
            <person name="Sugahara Y."/>
            <person name="Shibata K."/>
            <person name="Itoh M."/>
            <person name="Konno H."/>
            <person name="Okazaki Y."/>
            <person name="Muramatsu M."/>
            <person name="Hayashizaki Y."/>
        </authorList>
    </citation>
    <scope>NUCLEOTIDE SEQUENCE</scope>
    <source>
        <strain evidence="9">C57BL/6J</strain>
    </source>
</reference>
<sequence>MVLRPYSLQMSVFCAMRISISSDKLCFQCRRSESFRASISLLAVFPEKPPCSKRFSSTHSLLHYFDHLILTGAEGKSNGEEGYGGSLRYAAVNLAALHCLFCHYQQAELALQEAIRIAQESKDHLCLQHCLSWLYVLGQKRAHSYVLLEHSVKNAVHFGLFIAFIMFRDVSCILLFWRTFNKKLCRVFQHPKDDNFFTYFYFIYFSILAD</sequence>
<evidence type="ECO:0000313" key="9">
    <source>
        <dbReference type="EMBL" id="BAE26383.1"/>
    </source>
</evidence>
<dbReference type="GO" id="GO:0051301">
    <property type="term" value="P:cell division"/>
    <property type="evidence" value="ECO:0007669"/>
    <property type="project" value="UniProtKB-KW"/>
</dbReference>
<dbReference type="PANTHER" id="PTHR12830">
    <property type="entry name" value="ANAPHASE-PROMOTING COMPLEX SUBUNIT 5"/>
    <property type="match status" value="1"/>
</dbReference>
<feature type="domain" description="Anaphase-promoting complex subunit 5" evidence="8">
    <location>
        <begin position="55"/>
        <end position="140"/>
    </location>
</feature>
<reference evidence="9" key="6">
    <citation type="submission" date="2004-03" db="EMBL/GenBank/DDBJ databases">
        <authorList>
            <person name="Arakawa T."/>
            <person name="Carninci P."/>
            <person name="Fukuda S."/>
            <person name="Hashizume W."/>
            <person name="Hayashida K."/>
            <person name="Hori F."/>
            <person name="Iida J."/>
            <person name="Imamura K."/>
            <person name="Imotani K."/>
            <person name="Itoh M."/>
            <person name="Kanagawa S."/>
            <person name="Kawai J."/>
            <person name="Kojima M."/>
            <person name="Konno H."/>
            <person name="Murata M."/>
            <person name="Nakamura M."/>
            <person name="Ninomiya N."/>
            <person name="Nishiyori H."/>
            <person name="Nomura K."/>
            <person name="Ohno M."/>
            <person name="Sakazume N."/>
            <person name="Sano H."/>
            <person name="Sasaki D."/>
            <person name="Shibata K."/>
            <person name="Shiraki T."/>
            <person name="Tagami M."/>
            <person name="Tagami Y."/>
            <person name="Waki K."/>
            <person name="Watahiki A."/>
            <person name="Muramatsu M."/>
            <person name="Hayashizaki Y."/>
        </authorList>
    </citation>
    <scope>NUCLEOTIDE SEQUENCE</scope>
    <source>
        <strain evidence="9">C57BL/6J</strain>
    </source>
</reference>
<keyword evidence="3" id="KW-0132">Cell division</keyword>
<dbReference type="Pfam" id="PF12862">
    <property type="entry name" value="ANAPC5"/>
    <property type="match status" value="1"/>
</dbReference>
<evidence type="ECO:0000256" key="7">
    <source>
        <dbReference type="SAM" id="Phobius"/>
    </source>
</evidence>
<evidence type="ECO:0000256" key="6">
    <source>
        <dbReference type="ARBA" id="ARBA00023306"/>
    </source>
</evidence>
<dbReference type="MGI" id="MGI:3644444">
    <property type="gene designation" value="Gm10482"/>
</dbReference>
<evidence type="ECO:0000259" key="8">
    <source>
        <dbReference type="Pfam" id="PF12862"/>
    </source>
</evidence>
<reference evidence="9" key="1">
    <citation type="journal article" date="1999" name="Methods Enzymol.">
        <title>High-efficiency full-length cDNA cloning.</title>
        <authorList>
            <person name="Carninci P."/>
            <person name="Hayashizaki Y."/>
        </authorList>
    </citation>
    <scope>NUCLEOTIDE SEQUENCE</scope>
    <source>
        <strain evidence="9">C57BL/6J</strain>
    </source>
</reference>
<protein>
    <recommendedName>
        <fullName evidence="2">Anaphase-promoting complex subunit 5</fullName>
    </recommendedName>
</protein>
<reference evidence="9" key="4">
    <citation type="journal article" date="2001" name="Nature">
        <title>Functional annotation of a full-length mouse cDNA collection.</title>
        <authorList>
            <consortium name="The RIKEN Genome Exploration Research Group Phase II Team and the FANTOM Consortium"/>
        </authorList>
    </citation>
    <scope>NUCLEOTIDE SEQUENCE</scope>
    <source>
        <strain evidence="9">C57BL/6J</strain>
    </source>
</reference>
<comment type="similarity">
    <text evidence="1">Belongs to the APC5 family.</text>
</comment>
<dbReference type="PANTHER" id="PTHR12830:SF9">
    <property type="entry name" value="ANAPHASE-PROMOTING COMPLEX SUBUNIT 5"/>
    <property type="match status" value="1"/>
</dbReference>
<keyword evidence="5" id="KW-0833">Ubl conjugation pathway</keyword>
<gene>
    <name evidence="10" type="primary">Gm10482</name>
    <name evidence="10" type="synonym">EG433844</name>
</gene>
<reference evidence="9" key="5">
    <citation type="journal article" date="2002" name="Nature">
        <title>Analysis of the mouse transcriptome based on functional annotation of 60,770 full-length cDNAs.</title>
        <authorList>
            <consortium name="The FANTOM Consortium and the RIKEN Genome Exploration Research Group Phase I and II Team"/>
        </authorList>
    </citation>
    <scope>NUCLEOTIDE SEQUENCE</scope>
    <source>
        <strain evidence="9">C57BL/6J</strain>
    </source>
</reference>
<reference evidence="9" key="3">
    <citation type="journal article" date="2000" name="Genome Res.">
        <title>RIKEN integrated sequence analysis (RISA) system--384-format sequencing pipeline with 384 multicapillary sequencer.</title>
        <authorList>
            <person name="Shibata K."/>
            <person name="Itoh M."/>
            <person name="Aizawa K."/>
            <person name="Nagaoka S."/>
            <person name="Sasaki N."/>
            <person name="Carninci P."/>
            <person name="Konno H."/>
            <person name="Akiyama J."/>
            <person name="Nishi K."/>
            <person name="Kitsunai T."/>
            <person name="Tashiro H."/>
            <person name="Itoh M."/>
            <person name="Sumi N."/>
            <person name="Ishii Y."/>
            <person name="Nakamura S."/>
            <person name="Hazama M."/>
            <person name="Nishine T."/>
            <person name="Harada A."/>
            <person name="Yamamoto R."/>
            <person name="Matsumoto H."/>
            <person name="Sakaguchi S."/>
            <person name="Ikegami T."/>
            <person name="Kashiwagi K."/>
            <person name="Fujiwake S."/>
            <person name="Inoue K."/>
            <person name="Togawa Y."/>
            <person name="Izawa M."/>
            <person name="Ohara E."/>
            <person name="Watahiki M."/>
            <person name="Yoneda Y."/>
            <person name="Ishikawa T."/>
            <person name="Ozawa K."/>
            <person name="Tanaka T."/>
            <person name="Matsuura S."/>
            <person name="Kawai J."/>
            <person name="Okazaki Y."/>
            <person name="Muramatsu M."/>
            <person name="Inoue Y."/>
            <person name="Kira A."/>
            <person name="Hayashizaki Y."/>
        </authorList>
    </citation>
    <scope>NUCLEOTIDE SEQUENCE</scope>
    <source>
        <strain evidence="9">C57BL/6J</strain>
    </source>
</reference>
<keyword evidence="6" id="KW-0131">Cell cycle</keyword>
<evidence type="ECO:0000256" key="1">
    <source>
        <dbReference type="ARBA" id="ARBA00007450"/>
    </source>
</evidence>
<feature type="transmembrane region" description="Helical" evidence="7">
    <location>
        <begin position="155"/>
        <end position="177"/>
    </location>
</feature>
<accession>Q3ULR5</accession>
<dbReference type="AGR" id="MGI:3644444"/>
<evidence type="ECO:0000256" key="2">
    <source>
        <dbReference type="ARBA" id="ARBA00016066"/>
    </source>
</evidence>
<organism evidence="9">
    <name type="scientific">Mus musculus</name>
    <name type="common">Mouse</name>
    <dbReference type="NCBI Taxonomy" id="10090"/>
    <lineage>
        <taxon>Eukaryota</taxon>
        <taxon>Metazoa</taxon>
        <taxon>Chordata</taxon>
        <taxon>Craniata</taxon>
        <taxon>Vertebrata</taxon>
        <taxon>Euteleostomi</taxon>
        <taxon>Mammalia</taxon>
        <taxon>Eutheria</taxon>
        <taxon>Euarchontoglires</taxon>
        <taxon>Glires</taxon>
        <taxon>Rodentia</taxon>
        <taxon>Myomorpha</taxon>
        <taxon>Muroidea</taxon>
        <taxon>Muridae</taxon>
        <taxon>Murinae</taxon>
        <taxon>Mus</taxon>
        <taxon>Mus</taxon>
    </lineage>
</organism>
<evidence type="ECO:0000313" key="10">
    <source>
        <dbReference type="MGI" id="MGI:3644444"/>
    </source>
</evidence>
<proteinExistence type="evidence at transcript level"/>
<keyword evidence="7" id="KW-1133">Transmembrane helix</keyword>
<dbReference type="PhylomeDB" id="Q3ULR5"/>
<name>Q3ULR5_MOUSE</name>
<dbReference type="InterPro" id="IPR026000">
    <property type="entry name" value="Apc5_dom"/>
</dbReference>
<keyword evidence="7" id="KW-0472">Membrane</keyword>
<keyword evidence="4" id="KW-0498">Mitosis</keyword>